<dbReference type="SUPFAM" id="SSF116922">
    <property type="entry name" value="YugE-like"/>
    <property type="match status" value="1"/>
</dbReference>
<sequence>MNNLNVRLYEALYEWDPFQIGKGNYDPEFADIIQAVHEFDDVYKLVNRIQEIFQFSFEQIPSKKENVTMATQLINMKNDESCTLN</sequence>
<proteinExistence type="predicted"/>
<organism evidence="1 2">
    <name type="scientific">Bacillus mesophilus</name>
    <dbReference type="NCBI Taxonomy" id="1808955"/>
    <lineage>
        <taxon>Bacteria</taxon>
        <taxon>Bacillati</taxon>
        <taxon>Bacillota</taxon>
        <taxon>Bacilli</taxon>
        <taxon>Bacillales</taxon>
        <taxon>Bacillaceae</taxon>
        <taxon>Bacillus</taxon>
    </lineage>
</organism>
<gene>
    <name evidence="1" type="ORF">G4D63_10020</name>
</gene>
<name>A0A6M0Q8J1_9BACI</name>
<reference evidence="1 2" key="1">
    <citation type="submission" date="2020-02" db="EMBL/GenBank/DDBJ databases">
        <title>Bacillus aquiflavi sp. nov., isolated from yellow water of strong flavor Chinese baijiu in Yibin region of China.</title>
        <authorList>
            <person name="Xie J."/>
        </authorList>
    </citation>
    <scope>NUCLEOTIDE SEQUENCE [LARGE SCALE GENOMIC DNA]</scope>
    <source>
        <strain evidence="1 2">SA4</strain>
    </source>
</reference>
<dbReference type="Pfam" id="PF08958">
    <property type="entry name" value="DUF1871"/>
    <property type="match status" value="1"/>
</dbReference>
<dbReference type="InterPro" id="IPR023162">
    <property type="entry name" value="Apc36109-like_dom_sf"/>
</dbReference>
<accession>A0A6M0Q8J1</accession>
<keyword evidence="2" id="KW-1185">Reference proteome</keyword>
<dbReference type="AlphaFoldDB" id="A0A6M0Q8J1"/>
<evidence type="ECO:0000313" key="1">
    <source>
        <dbReference type="EMBL" id="NEY72059.1"/>
    </source>
</evidence>
<evidence type="ECO:0000313" key="2">
    <source>
        <dbReference type="Proteomes" id="UP000481043"/>
    </source>
</evidence>
<dbReference type="Proteomes" id="UP000481043">
    <property type="component" value="Unassembled WGS sequence"/>
</dbReference>
<dbReference type="InterPro" id="IPR015053">
    <property type="entry name" value="DUF1871"/>
</dbReference>
<dbReference type="Gene3D" id="1.10.340.20">
    <property type="entry name" value="Apc36109-like domain"/>
    <property type="match status" value="1"/>
</dbReference>
<protein>
    <submittedName>
        <fullName evidence="1">DUF1871 family protein</fullName>
    </submittedName>
</protein>
<dbReference type="RefSeq" id="WP_163179534.1">
    <property type="nucleotide sequence ID" value="NZ_JAAIWM010000003.1"/>
</dbReference>
<comment type="caution">
    <text evidence="1">The sequence shown here is derived from an EMBL/GenBank/DDBJ whole genome shotgun (WGS) entry which is preliminary data.</text>
</comment>
<dbReference type="EMBL" id="JAAIWM010000003">
    <property type="protein sequence ID" value="NEY72059.1"/>
    <property type="molecule type" value="Genomic_DNA"/>
</dbReference>